<organism evidence="2 3">
    <name type="scientific">Pleurodeles waltl</name>
    <name type="common">Iberian ribbed newt</name>
    <dbReference type="NCBI Taxonomy" id="8319"/>
    <lineage>
        <taxon>Eukaryota</taxon>
        <taxon>Metazoa</taxon>
        <taxon>Chordata</taxon>
        <taxon>Craniata</taxon>
        <taxon>Vertebrata</taxon>
        <taxon>Euteleostomi</taxon>
        <taxon>Amphibia</taxon>
        <taxon>Batrachia</taxon>
        <taxon>Caudata</taxon>
        <taxon>Salamandroidea</taxon>
        <taxon>Salamandridae</taxon>
        <taxon>Pleurodelinae</taxon>
        <taxon>Pleurodeles</taxon>
    </lineage>
</organism>
<feature type="region of interest" description="Disordered" evidence="1">
    <location>
        <begin position="14"/>
        <end position="61"/>
    </location>
</feature>
<dbReference type="AlphaFoldDB" id="A0AAV7TS55"/>
<reference evidence="2" key="1">
    <citation type="journal article" date="2022" name="bioRxiv">
        <title>Sequencing and chromosome-scale assembly of the giantPleurodeles waltlgenome.</title>
        <authorList>
            <person name="Brown T."/>
            <person name="Elewa A."/>
            <person name="Iarovenko S."/>
            <person name="Subramanian E."/>
            <person name="Araus A.J."/>
            <person name="Petzold A."/>
            <person name="Susuki M."/>
            <person name="Suzuki K.-i.T."/>
            <person name="Hayashi T."/>
            <person name="Toyoda A."/>
            <person name="Oliveira C."/>
            <person name="Osipova E."/>
            <person name="Leigh N.D."/>
            <person name="Simon A."/>
            <person name="Yun M.H."/>
        </authorList>
    </citation>
    <scope>NUCLEOTIDE SEQUENCE</scope>
    <source>
        <strain evidence="2">20211129_DDA</strain>
        <tissue evidence="2">Liver</tissue>
    </source>
</reference>
<evidence type="ECO:0000313" key="3">
    <source>
        <dbReference type="Proteomes" id="UP001066276"/>
    </source>
</evidence>
<keyword evidence="3" id="KW-1185">Reference proteome</keyword>
<dbReference type="Proteomes" id="UP001066276">
    <property type="component" value="Chromosome 3_2"/>
</dbReference>
<name>A0AAV7TS55_PLEWA</name>
<gene>
    <name evidence="2" type="ORF">NDU88_004749</name>
</gene>
<accession>A0AAV7TS55</accession>
<sequence>MTSNWHHIQRVFLALDAPRPQAPKKQRKNASRAGRPMEAASKRAASPATHAPSSLPPQTGSQCIPFPLVSILLTAKSKTGSTLRYIRSKKGST</sequence>
<evidence type="ECO:0000256" key="1">
    <source>
        <dbReference type="SAM" id="MobiDB-lite"/>
    </source>
</evidence>
<evidence type="ECO:0000313" key="2">
    <source>
        <dbReference type="EMBL" id="KAJ1179515.1"/>
    </source>
</evidence>
<dbReference type="EMBL" id="JANPWB010000006">
    <property type="protein sequence ID" value="KAJ1179515.1"/>
    <property type="molecule type" value="Genomic_DNA"/>
</dbReference>
<proteinExistence type="predicted"/>
<protein>
    <submittedName>
        <fullName evidence="2">Uncharacterized protein</fullName>
    </submittedName>
</protein>
<comment type="caution">
    <text evidence="2">The sequence shown here is derived from an EMBL/GenBank/DDBJ whole genome shotgun (WGS) entry which is preliminary data.</text>
</comment>